<dbReference type="EMBL" id="LT629711">
    <property type="protein sequence ID" value="SDO72304.1"/>
    <property type="molecule type" value="Genomic_DNA"/>
</dbReference>
<dbReference type="RefSeq" id="WP_197674756.1">
    <property type="nucleotide sequence ID" value="NZ_LT629711.1"/>
</dbReference>
<evidence type="ECO:0000313" key="1">
    <source>
        <dbReference type="EMBL" id="SDO72304.1"/>
    </source>
</evidence>
<organism evidence="1 2">
    <name type="scientific">Pedococcus dokdonensis</name>
    <dbReference type="NCBI Taxonomy" id="443156"/>
    <lineage>
        <taxon>Bacteria</taxon>
        <taxon>Bacillati</taxon>
        <taxon>Actinomycetota</taxon>
        <taxon>Actinomycetes</taxon>
        <taxon>Micrococcales</taxon>
        <taxon>Intrasporangiaceae</taxon>
        <taxon>Pedococcus</taxon>
    </lineage>
</organism>
<keyword evidence="2" id="KW-1185">Reference proteome</keyword>
<dbReference type="STRING" id="443156.SAMN04489867_0415"/>
<name>A0A1H0LW01_9MICO</name>
<sequence>MKGASQADLDWWLDLAPTLQWTFASTMPGVPHWYVVRGRTPGLSPEDFERAVRVTRTFGEPGKFYARTNLYLFTRDRRLWFWTMGAPIEETTIINVATTHKVYGEQANFDEDVLGRLRMQPE</sequence>
<proteinExistence type="predicted"/>
<dbReference type="AlphaFoldDB" id="A0A1H0LW01"/>
<gene>
    <name evidence="1" type="ORF">SAMN04489867_0415</name>
</gene>
<accession>A0A1H0LW01</accession>
<reference evidence="2" key="1">
    <citation type="submission" date="2016-10" db="EMBL/GenBank/DDBJ databases">
        <authorList>
            <person name="Varghese N."/>
            <person name="Submissions S."/>
        </authorList>
    </citation>
    <scope>NUCLEOTIDE SEQUENCE [LARGE SCALE GENOMIC DNA]</scope>
    <source>
        <strain evidence="2">DSM 22329</strain>
    </source>
</reference>
<protein>
    <submittedName>
        <fullName evidence="1">Uncharacterized protein</fullName>
    </submittedName>
</protein>
<dbReference type="Proteomes" id="UP000199077">
    <property type="component" value="Chromosome I"/>
</dbReference>
<evidence type="ECO:0000313" key="2">
    <source>
        <dbReference type="Proteomes" id="UP000199077"/>
    </source>
</evidence>